<evidence type="ECO:0000313" key="1">
    <source>
        <dbReference type="EMBL" id="EJX01494.1"/>
    </source>
</evidence>
<gene>
    <name evidence="1" type="ORF">EVA_10401</name>
</gene>
<dbReference type="EMBL" id="AMCI01002935">
    <property type="protein sequence ID" value="EJX01494.1"/>
    <property type="molecule type" value="Genomic_DNA"/>
</dbReference>
<protein>
    <submittedName>
        <fullName evidence="1">Uncharacterized protein</fullName>
    </submittedName>
</protein>
<reference evidence="1" key="1">
    <citation type="journal article" date="2012" name="PLoS ONE">
        <title>Gene sets for utilization of primary and secondary nutrition supplies in the distal gut of endangered iberian lynx.</title>
        <authorList>
            <person name="Alcaide M."/>
            <person name="Messina E."/>
            <person name="Richter M."/>
            <person name="Bargiela R."/>
            <person name="Peplies J."/>
            <person name="Huws S.A."/>
            <person name="Newbold C.J."/>
            <person name="Golyshin P.N."/>
            <person name="Simon M.A."/>
            <person name="Lopez G."/>
            <person name="Yakimov M.M."/>
            <person name="Ferrer M."/>
        </authorList>
    </citation>
    <scope>NUCLEOTIDE SEQUENCE</scope>
</reference>
<sequence length="37" mass="4115">MCIFQHVVSISYIQVIECAVVIHKTFGSFGCICPRNA</sequence>
<comment type="caution">
    <text evidence="1">The sequence shown here is derived from an EMBL/GenBank/DDBJ whole genome shotgun (WGS) entry which is preliminary data.</text>
</comment>
<dbReference type="AlphaFoldDB" id="J9G3S5"/>
<name>J9G3S5_9ZZZZ</name>
<accession>J9G3S5</accession>
<proteinExistence type="predicted"/>
<organism evidence="1">
    <name type="scientific">gut metagenome</name>
    <dbReference type="NCBI Taxonomy" id="749906"/>
    <lineage>
        <taxon>unclassified sequences</taxon>
        <taxon>metagenomes</taxon>
        <taxon>organismal metagenomes</taxon>
    </lineage>
</organism>